<dbReference type="AlphaFoldDB" id="A0A7W7PHS7"/>
<accession>A0A7W7PHS7</accession>
<proteinExistence type="predicted"/>
<organism evidence="1 2">
    <name type="scientific">Streptomyces netropsis</name>
    <name type="common">Streptoverticillium netropsis</name>
    <dbReference type="NCBI Taxonomy" id="55404"/>
    <lineage>
        <taxon>Bacteria</taxon>
        <taxon>Bacillati</taxon>
        <taxon>Actinomycetota</taxon>
        <taxon>Actinomycetes</taxon>
        <taxon>Kitasatosporales</taxon>
        <taxon>Streptomycetaceae</taxon>
        <taxon>Streptomyces</taxon>
    </lineage>
</organism>
<evidence type="ECO:0000313" key="1">
    <source>
        <dbReference type="EMBL" id="MBB4889578.1"/>
    </source>
</evidence>
<evidence type="ECO:0000313" key="2">
    <source>
        <dbReference type="Proteomes" id="UP000556436"/>
    </source>
</evidence>
<sequence>MPGRAHTVRAAAAAWARRGADVATAAGAAVVLLVTGTAPGHAETPARPSAQAGPDAVRAGGTLRCSLRTAPGITLSPAVSGTPRRVSARGTVHLSGCVSPDGRQSRIRSGRLALSGSGLANCSGATGVKGSGTITWYTGANRTGGVVGRSVVRPASGGRQGYTPLDSFLGGRVTSGLMAGRSFSGTAVPTNDVRTCLTRGLGRVEGRGRLGVG</sequence>
<name>A0A7W7PHS7_STRNE</name>
<dbReference type="EMBL" id="JACHJG010000014">
    <property type="protein sequence ID" value="MBB4889578.1"/>
    <property type="molecule type" value="Genomic_DNA"/>
</dbReference>
<reference evidence="1 2" key="1">
    <citation type="submission" date="2020-08" db="EMBL/GenBank/DDBJ databases">
        <title>Genomic Encyclopedia of Type Strains, Phase III (KMG-III): the genomes of soil and plant-associated and newly described type strains.</title>
        <authorList>
            <person name="Whitman W."/>
        </authorList>
    </citation>
    <scope>NUCLEOTIDE SEQUENCE [LARGE SCALE GENOMIC DNA]</scope>
    <source>
        <strain evidence="1 2">CECT 3265</strain>
    </source>
</reference>
<dbReference type="RefSeq" id="WP_184738144.1">
    <property type="nucleotide sequence ID" value="NZ_JACHJG010000014.1"/>
</dbReference>
<dbReference type="Proteomes" id="UP000556436">
    <property type="component" value="Unassembled WGS sequence"/>
</dbReference>
<keyword evidence="2" id="KW-1185">Reference proteome</keyword>
<protein>
    <submittedName>
        <fullName evidence="1">Uncharacterized protein</fullName>
    </submittedName>
</protein>
<gene>
    <name evidence="1" type="ORF">FHS38_005654</name>
</gene>
<comment type="caution">
    <text evidence="1">The sequence shown here is derived from an EMBL/GenBank/DDBJ whole genome shotgun (WGS) entry which is preliminary data.</text>
</comment>